<sequence length="106" mass="12389">MLAIYTLMQVCFSQKFQTQYRLEQLLTPSKCQLPTTKWHPQQSLQRLIPFYPLQNPNSFPSYTICENQKALHPLPNHKPSTTAHEEIKQQARLKDGGSKLEKLKYC</sequence>
<dbReference type="AlphaFoldDB" id="A0A7C8ZH83"/>
<dbReference type="EMBL" id="GISG01131977">
    <property type="protein sequence ID" value="MBA4643139.1"/>
    <property type="molecule type" value="Transcribed_RNA"/>
</dbReference>
<organism evidence="2">
    <name type="scientific">Opuntia streptacantha</name>
    <name type="common">Prickly pear cactus</name>
    <name type="synonym">Opuntia cardona</name>
    <dbReference type="NCBI Taxonomy" id="393608"/>
    <lineage>
        <taxon>Eukaryota</taxon>
        <taxon>Viridiplantae</taxon>
        <taxon>Streptophyta</taxon>
        <taxon>Embryophyta</taxon>
        <taxon>Tracheophyta</taxon>
        <taxon>Spermatophyta</taxon>
        <taxon>Magnoliopsida</taxon>
        <taxon>eudicotyledons</taxon>
        <taxon>Gunneridae</taxon>
        <taxon>Pentapetalae</taxon>
        <taxon>Caryophyllales</taxon>
        <taxon>Cactineae</taxon>
        <taxon>Cactaceae</taxon>
        <taxon>Opuntioideae</taxon>
        <taxon>Opuntia</taxon>
    </lineage>
</organism>
<feature type="region of interest" description="Disordered" evidence="1">
    <location>
        <begin position="74"/>
        <end position="106"/>
    </location>
</feature>
<accession>A0A7C8ZH83</accession>
<name>A0A7C8ZH83_OPUST</name>
<protein>
    <submittedName>
        <fullName evidence="2">Uncharacterized protein</fullName>
    </submittedName>
</protein>
<evidence type="ECO:0000313" key="2">
    <source>
        <dbReference type="EMBL" id="MBA4643139.1"/>
    </source>
</evidence>
<evidence type="ECO:0000256" key="1">
    <source>
        <dbReference type="SAM" id="MobiDB-lite"/>
    </source>
</evidence>
<reference evidence="2" key="2">
    <citation type="submission" date="2020-07" db="EMBL/GenBank/DDBJ databases">
        <authorList>
            <person name="Vera ALvarez R."/>
            <person name="Arias-Moreno D.M."/>
            <person name="Jimenez-Jacinto V."/>
            <person name="Jimenez-Bremont J.F."/>
            <person name="Swaminathan K."/>
            <person name="Moose S.P."/>
            <person name="Guerrero-Gonzalez M.L."/>
            <person name="Marino-Ramirez L."/>
            <person name="Landsman D."/>
            <person name="Rodriguez-Kessler M."/>
            <person name="Delgado-Sanchez P."/>
        </authorList>
    </citation>
    <scope>NUCLEOTIDE SEQUENCE</scope>
    <source>
        <tissue evidence="2">Cladode</tissue>
    </source>
</reference>
<feature type="compositionally biased region" description="Basic and acidic residues" evidence="1">
    <location>
        <begin position="83"/>
        <end position="106"/>
    </location>
</feature>
<proteinExistence type="predicted"/>
<reference evidence="2" key="1">
    <citation type="journal article" date="2013" name="J. Plant Res.">
        <title>Effect of fungi and light on seed germination of three Opuntia species from semiarid lands of central Mexico.</title>
        <authorList>
            <person name="Delgado-Sanchez P."/>
            <person name="Jimenez-Bremont J.F."/>
            <person name="Guerrero-Gonzalez Mde L."/>
            <person name="Flores J."/>
        </authorList>
    </citation>
    <scope>NUCLEOTIDE SEQUENCE</scope>
    <source>
        <tissue evidence="2">Cladode</tissue>
    </source>
</reference>